<dbReference type="RefSeq" id="WP_014355452.1">
    <property type="nucleotide sequence ID" value="NC_016894.1"/>
</dbReference>
<feature type="transmembrane region" description="Helical" evidence="1">
    <location>
        <begin position="12"/>
        <end position="30"/>
    </location>
</feature>
<sequence>MSAFKNTAPIIWLLISIAVFIGGMIMLLDIKLAWDIIITGISIMLIIIGVMYLVAIFLPKNESKFKVLGIGLLCIIGGIFTYVYPQFLKGPFSFAIGMLGVIIGLFIFLSSLKLKHDGAPWVSTLLIALIYIGLGIDMAFFATKGRIFGIVFGVYLIFFALNIFGDALVSLMKHNHGAQKAKKHIRVTLPLVVAAFLPMRMLKKVNQLVAEEPDALLLLADHSVEQTTDMEIFIHTSAGLIPGMGHVDVLLGEQVYSYGNYDNSTWKLGGFLADGVLVEMPKDAHIQQALKVEKKILMGYGLSLTPEQKKGVHAKLDQLLAEVVVWEPLAEQADKGKIAGNPTDYVDASSQLYNDAGARFYKFQQGNEFKTYYALGTNCVKLVDTIVGKTGIDLIKINGIITPGAYLDYLDRLYDRGDSIVVSRTLYQDIENNLETDQLPTPASKPI</sequence>
<feature type="transmembrane region" description="Helical" evidence="1">
    <location>
        <begin position="90"/>
        <end position="109"/>
    </location>
</feature>
<name>H6LD10_ACEWD</name>
<organism evidence="2 3">
    <name type="scientific">Acetobacterium woodii (strain ATCC 29683 / DSM 1030 / JCM 2381 / KCTC 1655 / WB1)</name>
    <dbReference type="NCBI Taxonomy" id="931626"/>
    <lineage>
        <taxon>Bacteria</taxon>
        <taxon>Bacillati</taxon>
        <taxon>Bacillota</taxon>
        <taxon>Clostridia</taxon>
        <taxon>Eubacteriales</taxon>
        <taxon>Eubacteriaceae</taxon>
        <taxon>Acetobacterium</taxon>
    </lineage>
</organism>
<keyword evidence="1" id="KW-0472">Membrane</keyword>
<feature type="transmembrane region" description="Helical" evidence="1">
    <location>
        <begin position="121"/>
        <end position="141"/>
    </location>
</feature>
<evidence type="ECO:0000256" key="1">
    <source>
        <dbReference type="SAM" id="Phobius"/>
    </source>
</evidence>
<dbReference type="AlphaFoldDB" id="H6LD10"/>
<keyword evidence="3" id="KW-1185">Reference proteome</keyword>
<keyword evidence="1" id="KW-0812">Transmembrane</keyword>
<dbReference type="KEGG" id="awo:Awo_c10630"/>
<keyword evidence="1" id="KW-1133">Transmembrane helix</keyword>
<feature type="transmembrane region" description="Helical" evidence="1">
    <location>
        <begin position="184"/>
        <end position="202"/>
    </location>
</feature>
<evidence type="ECO:0000313" key="2">
    <source>
        <dbReference type="EMBL" id="AFA47849.1"/>
    </source>
</evidence>
<reference evidence="2 3" key="2">
    <citation type="journal article" date="2012" name="PLoS ONE">
        <title>An ancient pathway combining carbon dioxide fixation with the generation and utilization of a sodium ion gradient for ATP synthesis.</title>
        <authorList>
            <person name="Poehlein A."/>
            <person name="Schmidt S."/>
            <person name="Kaster A.K."/>
            <person name="Goenrich M."/>
            <person name="Vollmers J."/>
            <person name="Thurmer A."/>
            <person name="Bertsch J."/>
            <person name="Schuchmann K."/>
            <person name="Voigt B."/>
            <person name="Hecker M."/>
            <person name="Daniel R."/>
            <person name="Thauer R.K."/>
            <person name="Gottschalk G."/>
            <person name="Muller V."/>
        </authorList>
    </citation>
    <scope>NUCLEOTIDE SEQUENCE [LARGE SCALE GENOMIC DNA]</scope>
    <source>
        <strain evidence="3">ATCC 29683 / DSM 1030 / JCM 2381 / KCTC 1655 / WB1</strain>
    </source>
</reference>
<feature type="transmembrane region" description="Helical" evidence="1">
    <location>
        <begin position="65"/>
        <end position="84"/>
    </location>
</feature>
<feature type="transmembrane region" description="Helical" evidence="1">
    <location>
        <begin position="36"/>
        <end position="58"/>
    </location>
</feature>
<gene>
    <name evidence="2" type="ordered locus">Awo_c10630</name>
</gene>
<dbReference type="Proteomes" id="UP000007177">
    <property type="component" value="Chromosome"/>
</dbReference>
<evidence type="ECO:0000313" key="3">
    <source>
        <dbReference type="Proteomes" id="UP000007177"/>
    </source>
</evidence>
<reference evidence="3" key="1">
    <citation type="submission" date="2011-07" db="EMBL/GenBank/DDBJ databases">
        <title>Complete genome sequence of Acetobacterium woodii.</title>
        <authorList>
            <person name="Poehlein A."/>
            <person name="Schmidt S."/>
            <person name="Kaster A.-K."/>
            <person name="Goenrich M."/>
            <person name="Vollmers J."/>
            <person name="Thuermer A."/>
            <person name="Gottschalk G."/>
            <person name="Thauer R.K."/>
            <person name="Daniel R."/>
            <person name="Mueller V."/>
        </authorList>
    </citation>
    <scope>NUCLEOTIDE SEQUENCE [LARGE SCALE GENOMIC DNA]</scope>
    <source>
        <strain evidence="3">ATCC 29683 / DSM 1030 / JCM 2381 / KCTC 1655 / WB1</strain>
    </source>
</reference>
<dbReference type="eggNOG" id="COG3247">
    <property type="taxonomic scope" value="Bacteria"/>
</dbReference>
<dbReference type="EMBL" id="CP002987">
    <property type="protein sequence ID" value="AFA47849.1"/>
    <property type="molecule type" value="Genomic_DNA"/>
</dbReference>
<protein>
    <submittedName>
        <fullName evidence="2">Putative membrane protein</fullName>
    </submittedName>
</protein>
<dbReference type="STRING" id="931626.Awo_c10630"/>
<proteinExistence type="predicted"/>
<feature type="transmembrane region" description="Helical" evidence="1">
    <location>
        <begin position="147"/>
        <end position="172"/>
    </location>
</feature>
<dbReference type="HOGENOM" id="CLU_049562_0_0_9"/>
<accession>H6LD10</accession>